<proteinExistence type="predicted"/>
<protein>
    <recommendedName>
        <fullName evidence="4">Secreted protein</fullName>
    </recommendedName>
</protein>
<keyword evidence="3" id="KW-1185">Reference proteome</keyword>
<feature type="signal peptide" evidence="1">
    <location>
        <begin position="1"/>
        <end position="20"/>
    </location>
</feature>
<accession>A0A2H6K6B2</accession>
<dbReference type="RefSeq" id="XP_028864766.1">
    <property type="nucleotide sequence ID" value="XM_029008933.1"/>
</dbReference>
<reference evidence="2 3" key="1">
    <citation type="journal article" date="2017" name="BMC Genomics">
        <title>Whole-genome assembly of Babesia ovata and comparative genomics between closely related pathogens.</title>
        <authorList>
            <person name="Yamagishi J."/>
            <person name="Asada M."/>
            <person name="Hakimi H."/>
            <person name="Tanaka T.Q."/>
            <person name="Sugimoto C."/>
            <person name="Kawazu S."/>
        </authorList>
    </citation>
    <scope>NUCLEOTIDE SEQUENCE [LARGE SCALE GENOMIC DNA]</scope>
    <source>
        <strain evidence="2 3">Miyake</strain>
    </source>
</reference>
<dbReference type="VEuPathDB" id="PiroplasmaDB:BOVATA_000160"/>
<feature type="chain" id="PRO_5014191523" description="Secreted protein" evidence="1">
    <location>
        <begin position="21"/>
        <end position="139"/>
    </location>
</feature>
<evidence type="ECO:0000313" key="3">
    <source>
        <dbReference type="Proteomes" id="UP000236319"/>
    </source>
</evidence>
<evidence type="ECO:0000256" key="1">
    <source>
        <dbReference type="SAM" id="SignalP"/>
    </source>
</evidence>
<evidence type="ECO:0008006" key="4">
    <source>
        <dbReference type="Google" id="ProtNLM"/>
    </source>
</evidence>
<gene>
    <name evidence="2" type="ORF">BOVATA_000160</name>
</gene>
<comment type="caution">
    <text evidence="2">The sequence shown here is derived from an EMBL/GenBank/DDBJ whole genome shotgun (WGS) entry which is preliminary data.</text>
</comment>
<name>A0A2H6K6B2_9APIC</name>
<sequence length="139" mass="15696">MRVRGLHVVFTDIFLGCIYADLPDVYEAIFTRAHDVLIVIGELCLEWHFNVAMPLEFFQVQKFVLFVRGGREQPYAAVGRGYQNEVFPPAPVYACHVGPTCPFSTSVSAISVSHRLHRFAVVKHQPSSRRLYGERLSSG</sequence>
<evidence type="ECO:0000313" key="2">
    <source>
        <dbReference type="EMBL" id="GBE58523.1"/>
    </source>
</evidence>
<dbReference type="GeneID" id="39872293"/>
<organism evidence="2 3">
    <name type="scientific">Babesia ovata</name>
    <dbReference type="NCBI Taxonomy" id="189622"/>
    <lineage>
        <taxon>Eukaryota</taxon>
        <taxon>Sar</taxon>
        <taxon>Alveolata</taxon>
        <taxon>Apicomplexa</taxon>
        <taxon>Aconoidasida</taxon>
        <taxon>Piroplasmida</taxon>
        <taxon>Babesiidae</taxon>
        <taxon>Babesia</taxon>
    </lineage>
</organism>
<keyword evidence="1" id="KW-0732">Signal</keyword>
<dbReference type="EMBL" id="BDSA01000001">
    <property type="protein sequence ID" value="GBE58523.1"/>
    <property type="molecule type" value="Genomic_DNA"/>
</dbReference>
<dbReference type="Proteomes" id="UP000236319">
    <property type="component" value="Unassembled WGS sequence"/>
</dbReference>
<dbReference type="AlphaFoldDB" id="A0A2H6K6B2"/>